<dbReference type="EMBL" id="QXFX01010341">
    <property type="protein sequence ID" value="KAE9053903.1"/>
    <property type="molecule type" value="Genomic_DNA"/>
</dbReference>
<organism evidence="1 2">
    <name type="scientific">Phytophthora fragariae</name>
    <dbReference type="NCBI Taxonomy" id="53985"/>
    <lineage>
        <taxon>Eukaryota</taxon>
        <taxon>Sar</taxon>
        <taxon>Stramenopiles</taxon>
        <taxon>Oomycota</taxon>
        <taxon>Peronosporomycetes</taxon>
        <taxon>Peronosporales</taxon>
        <taxon>Peronosporaceae</taxon>
        <taxon>Phytophthora</taxon>
    </lineage>
</organism>
<evidence type="ECO:0000313" key="2">
    <source>
        <dbReference type="Proteomes" id="UP000488956"/>
    </source>
</evidence>
<comment type="caution">
    <text evidence="1">The sequence shown here is derived from an EMBL/GenBank/DDBJ whole genome shotgun (WGS) entry which is preliminary data.</text>
</comment>
<dbReference type="AlphaFoldDB" id="A0A6G0JDN6"/>
<feature type="non-terminal residue" evidence="1">
    <location>
        <position position="47"/>
    </location>
</feature>
<sequence>MIPQGVDVVVCDIKDGGRACAIHEACGKPIQLGDLVVFRLQVEDQGD</sequence>
<gene>
    <name evidence="1" type="ORF">PF010_g32741</name>
</gene>
<name>A0A6G0JDN6_9STRA</name>
<protein>
    <submittedName>
        <fullName evidence="1">Uncharacterized protein</fullName>
    </submittedName>
</protein>
<accession>A0A6G0JDN6</accession>
<proteinExistence type="predicted"/>
<dbReference type="Proteomes" id="UP000488956">
    <property type="component" value="Unassembled WGS sequence"/>
</dbReference>
<reference evidence="1 2" key="1">
    <citation type="submission" date="2018-09" db="EMBL/GenBank/DDBJ databases">
        <title>Genomic investigation of the strawberry pathogen Phytophthora fragariae indicates pathogenicity is determined by transcriptional variation in three key races.</title>
        <authorList>
            <person name="Adams T.M."/>
            <person name="Armitage A.D."/>
            <person name="Sobczyk M.K."/>
            <person name="Bates H.J."/>
            <person name="Dunwell J.M."/>
            <person name="Nellist C.F."/>
            <person name="Harrison R.J."/>
        </authorList>
    </citation>
    <scope>NUCLEOTIDE SEQUENCE [LARGE SCALE GENOMIC DNA]</scope>
    <source>
        <strain evidence="1 2">ONT-3</strain>
    </source>
</reference>
<evidence type="ECO:0000313" key="1">
    <source>
        <dbReference type="EMBL" id="KAE9053903.1"/>
    </source>
</evidence>